<feature type="domain" description="HTH tetR-type" evidence="5">
    <location>
        <begin position="7"/>
        <end position="67"/>
    </location>
</feature>
<name>A0A919ADL3_9ACTN</name>
<dbReference type="AlphaFoldDB" id="A0A919ADL3"/>
<dbReference type="InterPro" id="IPR009057">
    <property type="entry name" value="Homeodomain-like_sf"/>
</dbReference>
<feature type="DNA-binding region" description="H-T-H motif" evidence="4">
    <location>
        <begin position="30"/>
        <end position="49"/>
    </location>
</feature>
<evidence type="ECO:0000259" key="5">
    <source>
        <dbReference type="PROSITE" id="PS50977"/>
    </source>
</evidence>
<evidence type="ECO:0000256" key="1">
    <source>
        <dbReference type="ARBA" id="ARBA00023015"/>
    </source>
</evidence>
<evidence type="ECO:0000256" key="4">
    <source>
        <dbReference type="PROSITE-ProRule" id="PRU00335"/>
    </source>
</evidence>
<protein>
    <recommendedName>
        <fullName evidence="5">HTH tetR-type domain-containing protein</fullName>
    </recommendedName>
</protein>
<dbReference type="PROSITE" id="PS50977">
    <property type="entry name" value="HTH_TETR_2"/>
    <property type="match status" value="1"/>
</dbReference>
<dbReference type="Pfam" id="PF00440">
    <property type="entry name" value="TetR_N"/>
    <property type="match status" value="1"/>
</dbReference>
<gene>
    <name evidence="6" type="ORF">GCM10014715_63590</name>
</gene>
<accession>A0A919ADL3</accession>
<evidence type="ECO:0000256" key="2">
    <source>
        <dbReference type="ARBA" id="ARBA00023125"/>
    </source>
</evidence>
<comment type="caution">
    <text evidence="6">The sequence shown here is derived from an EMBL/GenBank/DDBJ whole genome shotgun (WGS) entry which is preliminary data.</text>
</comment>
<evidence type="ECO:0000256" key="3">
    <source>
        <dbReference type="ARBA" id="ARBA00023163"/>
    </source>
</evidence>
<sequence>MPRPVNVEKRAELLQQVVAHLQDHGLAQMSLSPLAESIGTTKRMLLYYFGSRENLLAQALIANRPDAHAMFDNVHDTAGLRRAARTLWEAMTAGEQAGPIRVLLQLLSLAATDPQQYGALAADTVEVMVGPIAAAYVRLGHPPEQARAAATLLVSALRGLCQDRLVTHDVARTDAAAERLIDGATAAPG</sequence>
<dbReference type="PANTHER" id="PTHR47506">
    <property type="entry name" value="TRANSCRIPTIONAL REGULATORY PROTEIN"/>
    <property type="match status" value="1"/>
</dbReference>
<dbReference type="Proteomes" id="UP000641386">
    <property type="component" value="Unassembled WGS sequence"/>
</dbReference>
<keyword evidence="2 4" id="KW-0238">DNA-binding</keyword>
<evidence type="ECO:0000313" key="6">
    <source>
        <dbReference type="EMBL" id="GHE98670.1"/>
    </source>
</evidence>
<organism evidence="6 7">
    <name type="scientific">Streptomyces spiralis</name>
    <dbReference type="NCBI Taxonomy" id="66376"/>
    <lineage>
        <taxon>Bacteria</taxon>
        <taxon>Bacillati</taxon>
        <taxon>Actinomycetota</taxon>
        <taxon>Actinomycetes</taxon>
        <taxon>Kitasatosporales</taxon>
        <taxon>Streptomycetaceae</taxon>
        <taxon>Streptomyces</taxon>
    </lineage>
</organism>
<proteinExistence type="predicted"/>
<keyword evidence="3" id="KW-0804">Transcription</keyword>
<reference evidence="6" key="2">
    <citation type="submission" date="2020-09" db="EMBL/GenBank/DDBJ databases">
        <authorList>
            <person name="Sun Q."/>
            <person name="Ohkuma M."/>
        </authorList>
    </citation>
    <scope>NUCLEOTIDE SEQUENCE</scope>
    <source>
        <strain evidence="6">JCM 3302</strain>
    </source>
</reference>
<dbReference type="InterPro" id="IPR001647">
    <property type="entry name" value="HTH_TetR"/>
</dbReference>
<dbReference type="EMBL" id="BNBC01000037">
    <property type="protein sequence ID" value="GHE98670.1"/>
    <property type="molecule type" value="Genomic_DNA"/>
</dbReference>
<keyword evidence="7" id="KW-1185">Reference proteome</keyword>
<dbReference type="GO" id="GO:0003677">
    <property type="term" value="F:DNA binding"/>
    <property type="evidence" value="ECO:0007669"/>
    <property type="project" value="UniProtKB-UniRule"/>
</dbReference>
<dbReference type="RefSeq" id="WP_189905716.1">
    <property type="nucleotide sequence ID" value="NZ_BNBC01000037.1"/>
</dbReference>
<keyword evidence="1" id="KW-0805">Transcription regulation</keyword>
<dbReference type="PANTHER" id="PTHR47506:SF6">
    <property type="entry name" value="HTH-TYPE TRANSCRIPTIONAL REPRESSOR NEMR"/>
    <property type="match status" value="1"/>
</dbReference>
<evidence type="ECO:0000313" key="7">
    <source>
        <dbReference type="Proteomes" id="UP000641386"/>
    </source>
</evidence>
<dbReference type="SUPFAM" id="SSF46689">
    <property type="entry name" value="Homeodomain-like"/>
    <property type="match status" value="1"/>
</dbReference>
<dbReference type="Gene3D" id="1.10.357.10">
    <property type="entry name" value="Tetracycline Repressor, domain 2"/>
    <property type="match status" value="1"/>
</dbReference>
<reference evidence="6" key="1">
    <citation type="journal article" date="2014" name="Int. J. Syst. Evol. Microbiol.">
        <title>Complete genome sequence of Corynebacterium casei LMG S-19264T (=DSM 44701T), isolated from a smear-ripened cheese.</title>
        <authorList>
            <consortium name="US DOE Joint Genome Institute (JGI-PGF)"/>
            <person name="Walter F."/>
            <person name="Albersmeier A."/>
            <person name="Kalinowski J."/>
            <person name="Ruckert C."/>
        </authorList>
    </citation>
    <scope>NUCLEOTIDE SEQUENCE</scope>
    <source>
        <strain evidence="6">JCM 3302</strain>
    </source>
</reference>